<reference evidence="4" key="3">
    <citation type="submission" date="2018-08" db="EMBL/GenBank/DDBJ databases">
        <title>Streptococcus chenjunshii sp. nov., isolated from stools sample of the Tibetan antelope in the Qinghai-Tibet plateau, China.</title>
        <authorList>
            <person name="Tian Z."/>
        </authorList>
    </citation>
    <scope>NUCLEOTIDE SEQUENCE [LARGE SCALE GENOMIC DNA]</scope>
    <source>
        <strain evidence="4">Z15</strain>
    </source>
</reference>
<dbReference type="EMBL" id="CP031733">
    <property type="protein sequence ID" value="AXQ78042.1"/>
    <property type="molecule type" value="Genomic_DNA"/>
</dbReference>
<reference evidence="3 5" key="2">
    <citation type="submission" date="2018-08" db="EMBL/GenBank/DDBJ databases">
        <title>Draft genome of Streptococcus sp. nov. Z1.</title>
        <authorList>
            <person name="Tian Z."/>
        </authorList>
    </citation>
    <scope>NUCLEOTIDE SEQUENCE [LARGE SCALE GENOMIC DNA]</scope>
    <source>
        <strain evidence="3">Z1</strain>
        <strain evidence="5">Z1(2018)</strain>
    </source>
</reference>
<dbReference type="AlphaFoldDB" id="A0A372KK57"/>
<evidence type="ECO:0000313" key="6">
    <source>
        <dbReference type="Proteomes" id="UP000264056"/>
    </source>
</evidence>
<dbReference type="EMBL" id="QVQY01000027">
    <property type="protein sequence ID" value="RFU50415.1"/>
    <property type="molecule type" value="Genomic_DNA"/>
</dbReference>
<proteinExistence type="predicted"/>
<evidence type="ECO:0000313" key="4">
    <source>
        <dbReference type="Proteomes" id="UP000246115"/>
    </source>
</evidence>
<gene>
    <name evidence="1" type="ORF">DDV21_002625</name>
    <name evidence="2" type="ORF">DDV22_08670</name>
    <name evidence="3" type="ORF">DDV23_08510</name>
</gene>
<dbReference type="Proteomes" id="UP000246115">
    <property type="component" value="Chromosome"/>
</dbReference>
<accession>A0A346NAJ7</accession>
<dbReference type="RefSeq" id="WP_116878674.1">
    <property type="nucleotide sequence ID" value="NZ_CP031733.1"/>
</dbReference>
<reference evidence="2 6" key="1">
    <citation type="submission" date="2018-08" db="EMBL/GenBank/DDBJ databases">
        <title>Draft genome of Streptococcus sp .nov. Z2.</title>
        <authorList>
            <person name="Tian Z."/>
        </authorList>
    </citation>
    <scope>NUCLEOTIDE SEQUENCE [LARGE SCALE GENOMIC DNA]</scope>
    <source>
        <strain evidence="2 6">Z2</strain>
    </source>
</reference>
<evidence type="ECO:0000313" key="3">
    <source>
        <dbReference type="EMBL" id="RFU52643.1"/>
    </source>
</evidence>
<dbReference type="Proteomes" id="UP000264056">
    <property type="component" value="Unassembled WGS sequence"/>
</dbReference>
<evidence type="ECO:0000313" key="1">
    <source>
        <dbReference type="EMBL" id="AXQ78042.1"/>
    </source>
</evidence>
<reference evidence="1" key="4">
    <citation type="journal article" date="2019" name="Int. J. Syst. Evol. Microbiol.">
        <title>Streptococcus chenjunshii sp. nov. isolated from feces of Tibetan antelopes.</title>
        <authorList>
            <person name="Tian Z."/>
            <person name="Lu S."/>
            <person name="Jin D."/>
            <person name="Yang J."/>
            <person name="Pu J."/>
            <person name="Lai X.H."/>
            <person name="Bai X.N."/>
            <person name="Wu X.M."/>
            <person name="Li J."/>
            <person name="Wang S."/>
            <person name="Xu J."/>
        </authorList>
    </citation>
    <scope>NUCLEOTIDE SEQUENCE</scope>
    <source>
        <strain evidence="1">Z15</strain>
    </source>
</reference>
<dbReference type="OrthoDB" id="2239584at2"/>
<keyword evidence="6" id="KW-1185">Reference proteome</keyword>
<organism evidence="3 5">
    <name type="scientific">Streptococcus chenjunshii</name>
    <dbReference type="NCBI Taxonomy" id="2173853"/>
    <lineage>
        <taxon>Bacteria</taxon>
        <taxon>Bacillati</taxon>
        <taxon>Bacillota</taxon>
        <taxon>Bacilli</taxon>
        <taxon>Lactobacillales</taxon>
        <taxon>Streptococcaceae</taxon>
        <taxon>Streptococcus</taxon>
    </lineage>
</organism>
<dbReference type="EMBL" id="QVQZ01000023">
    <property type="protein sequence ID" value="RFU52643.1"/>
    <property type="molecule type" value="Genomic_DNA"/>
</dbReference>
<evidence type="ECO:0000313" key="5">
    <source>
        <dbReference type="Proteomes" id="UP000262901"/>
    </source>
</evidence>
<dbReference type="Proteomes" id="UP000262901">
    <property type="component" value="Unassembled WGS sequence"/>
</dbReference>
<evidence type="ECO:0000313" key="2">
    <source>
        <dbReference type="EMBL" id="RFU50415.1"/>
    </source>
</evidence>
<name>A0A372KK57_9STRE</name>
<sequence>MTLTDKKIQNLQDVVKDYTSFNEGEIFQIPGKAEYYQVVNSVDETTQALAVVPVDNIKGDNPDYSQTAIVVAGT</sequence>
<accession>A0A372KK57</accession>
<dbReference type="KEGG" id="schj:DDV21_002625"/>
<protein>
    <submittedName>
        <fullName evidence="3">Uncharacterized protein</fullName>
    </submittedName>
</protein>